<accession>A0A8T8I3S9</accession>
<organism evidence="2 3">
    <name type="scientific">Saccharothrix algeriensis</name>
    <dbReference type="NCBI Taxonomy" id="173560"/>
    <lineage>
        <taxon>Bacteria</taxon>
        <taxon>Bacillati</taxon>
        <taxon>Actinomycetota</taxon>
        <taxon>Actinomycetes</taxon>
        <taxon>Pseudonocardiales</taxon>
        <taxon>Pseudonocardiaceae</taxon>
        <taxon>Saccharothrix</taxon>
    </lineage>
</organism>
<evidence type="ECO:0000313" key="2">
    <source>
        <dbReference type="EMBL" id="QTR05399.1"/>
    </source>
</evidence>
<dbReference type="Proteomes" id="UP000671828">
    <property type="component" value="Chromosome"/>
</dbReference>
<feature type="region of interest" description="Disordered" evidence="1">
    <location>
        <begin position="13"/>
        <end position="44"/>
    </location>
</feature>
<dbReference type="AlphaFoldDB" id="A0A8T8I3S9"/>
<feature type="region of interest" description="Disordered" evidence="1">
    <location>
        <begin position="142"/>
        <end position="175"/>
    </location>
</feature>
<gene>
    <name evidence="2" type="ORF">J7S33_12675</name>
</gene>
<evidence type="ECO:0000313" key="3">
    <source>
        <dbReference type="Proteomes" id="UP000671828"/>
    </source>
</evidence>
<evidence type="ECO:0000256" key="1">
    <source>
        <dbReference type="SAM" id="MobiDB-lite"/>
    </source>
</evidence>
<name>A0A8T8I3S9_9PSEU</name>
<proteinExistence type="predicted"/>
<feature type="non-terminal residue" evidence="2">
    <location>
        <position position="1"/>
    </location>
</feature>
<sequence length="175" mass="20479">VGDVTSAELVEQLRQREADRRAEDRADDRQRREWEREDARERREWDREVGRRRWEAYREVRSERALLDRQRLELEHAERLRDREWQRSATASHDREDQRRRLNAKLEVVRAVAERGHLDMVNLNLDRLLETVFDVVPEPITAGAGAPDGIEAGPTAAAQAEEDGLDAGVREEDDH</sequence>
<dbReference type="EMBL" id="CP072788">
    <property type="protein sequence ID" value="QTR05399.1"/>
    <property type="molecule type" value="Genomic_DNA"/>
</dbReference>
<reference evidence="2" key="1">
    <citation type="submission" date="2021-04" db="EMBL/GenBank/DDBJ databases">
        <title>Saccharothrix algeriensis WGS.</title>
        <authorList>
            <person name="Stuskova K."/>
            <person name="Hakalova E."/>
            <person name="Tebbal A.B."/>
            <person name="Eichmeier A."/>
        </authorList>
    </citation>
    <scope>NUCLEOTIDE SEQUENCE</scope>
    <source>
        <strain evidence="2">NRRL B-24137</strain>
    </source>
</reference>
<protein>
    <submittedName>
        <fullName evidence="2">Uncharacterized protein</fullName>
    </submittedName>
</protein>